<keyword evidence="3" id="KW-1185">Reference proteome</keyword>
<evidence type="ECO:0000256" key="1">
    <source>
        <dbReference type="SAM" id="MobiDB-lite"/>
    </source>
</evidence>
<sequence>MTPQVGIDPALMTQLINGMRRTAQTLPEVAVHIERNLSALGLHMWGPSHLHTVARRLADQLPALQGRLDLILATPDRTLGKDGLLWADESAWLSKSPAEGTTNAQLLATRLRTELTAHALTPETVAALERHKNDPYFALAFTQVIGPAELRSLIARAYGAGLPPSERPLQYDVATQDRLTTILSTLLATASRGVGRLTLPPDYTDLLTADLHLPENAFALKRLLQDGTFDHTFLLTLIRKLYDLDVAHPPDLSLPRDTWTTPGPRDTTPGDLSPMGTALAALAHHPAVAQDFFTDPARRPLAYLMRTHPWHGTAGTDLAWAIESATTEFRDHDLPPAESRGYKSALIASWALHFWSDPKVQKNLPESRLHVGRILAAYISDVHRDTQAFSDEIPGVVTSLDPDKNVKGLEAYGARFSNSDLKKIMTWAFVDEGAFETVATAHGLYSAEVLDQLAVKVSAEVQADFTEWRHSHPEATPQQLEAEWQDVLEERMSRSGGAAFARAACDLSMTTWAITDAANISMISAAKEDDARLTFFKDLAEQAVGFLAGPPGTLAGTVAETARDQMFGQIKPGHEETARQDADTAVGAAKHMFTDLTAAAMMRHGLFGDAAARARSHPYHHADFSPGAPGHFLDDGHLIPWADMNSGQRRAYDEWLRLNDTGRVFAAPDAAITSGFRDAKNIYSGHGS</sequence>
<proteinExistence type="predicted"/>
<dbReference type="Proteomes" id="UP001589568">
    <property type="component" value="Unassembled WGS sequence"/>
</dbReference>
<protein>
    <submittedName>
        <fullName evidence="2">Uncharacterized protein</fullName>
    </submittedName>
</protein>
<name>A0ABV5NR03_9ACTN</name>
<evidence type="ECO:0000313" key="3">
    <source>
        <dbReference type="Proteomes" id="UP001589568"/>
    </source>
</evidence>
<dbReference type="EMBL" id="JBHMCF010000029">
    <property type="protein sequence ID" value="MFB9472753.1"/>
    <property type="molecule type" value="Genomic_DNA"/>
</dbReference>
<gene>
    <name evidence="2" type="ORF">ACFFR3_24915</name>
</gene>
<comment type="caution">
    <text evidence="2">The sequence shown here is derived from an EMBL/GenBank/DDBJ whole genome shotgun (WGS) entry which is preliminary data.</text>
</comment>
<dbReference type="RefSeq" id="WP_379483924.1">
    <property type="nucleotide sequence ID" value="NZ_JBHMCF010000029.1"/>
</dbReference>
<feature type="region of interest" description="Disordered" evidence="1">
    <location>
        <begin position="254"/>
        <end position="275"/>
    </location>
</feature>
<reference evidence="2 3" key="1">
    <citation type="submission" date="2024-09" db="EMBL/GenBank/DDBJ databases">
        <authorList>
            <person name="Sun Q."/>
            <person name="Mori K."/>
        </authorList>
    </citation>
    <scope>NUCLEOTIDE SEQUENCE [LARGE SCALE GENOMIC DNA]</scope>
    <source>
        <strain evidence="2 3">JCM 3324</strain>
    </source>
</reference>
<accession>A0ABV5NR03</accession>
<organism evidence="2 3">
    <name type="scientific">Nonomuraea salmonea</name>
    <dbReference type="NCBI Taxonomy" id="46181"/>
    <lineage>
        <taxon>Bacteria</taxon>
        <taxon>Bacillati</taxon>
        <taxon>Actinomycetota</taxon>
        <taxon>Actinomycetes</taxon>
        <taxon>Streptosporangiales</taxon>
        <taxon>Streptosporangiaceae</taxon>
        <taxon>Nonomuraea</taxon>
    </lineage>
</organism>
<evidence type="ECO:0000313" key="2">
    <source>
        <dbReference type="EMBL" id="MFB9472753.1"/>
    </source>
</evidence>
<feature type="compositionally biased region" description="Low complexity" evidence="1">
    <location>
        <begin position="255"/>
        <end position="271"/>
    </location>
</feature>